<accession>A0A6P1VVQ9</accession>
<evidence type="ECO:0000313" key="2">
    <source>
        <dbReference type="Proteomes" id="UP000464577"/>
    </source>
</evidence>
<name>A0A6P1VVQ9_9BACT</name>
<reference evidence="1 2" key="1">
    <citation type="submission" date="2019-11" db="EMBL/GenBank/DDBJ databases">
        <title>Spirosoma endbachense sp. nov., isolated from a natural salt meadow.</title>
        <authorList>
            <person name="Rojas J."/>
            <person name="Ambika Manirajan B."/>
            <person name="Ratering S."/>
            <person name="Suarez C."/>
            <person name="Geissler-Plaum R."/>
            <person name="Schnell S."/>
        </authorList>
    </citation>
    <scope>NUCLEOTIDE SEQUENCE [LARGE SCALE GENOMIC DNA]</scope>
    <source>
        <strain evidence="1 2">I-24</strain>
    </source>
</reference>
<organism evidence="1 2">
    <name type="scientific">Spirosoma endbachense</name>
    <dbReference type="NCBI Taxonomy" id="2666025"/>
    <lineage>
        <taxon>Bacteria</taxon>
        <taxon>Pseudomonadati</taxon>
        <taxon>Bacteroidota</taxon>
        <taxon>Cytophagia</taxon>
        <taxon>Cytophagales</taxon>
        <taxon>Cytophagaceae</taxon>
        <taxon>Spirosoma</taxon>
    </lineage>
</organism>
<dbReference type="RefSeq" id="WP_162387712.1">
    <property type="nucleotide sequence ID" value="NZ_CP045997.1"/>
</dbReference>
<dbReference type="AlphaFoldDB" id="A0A6P1VVQ9"/>
<protein>
    <submittedName>
        <fullName evidence="1">Uncharacterized protein</fullName>
    </submittedName>
</protein>
<dbReference type="EMBL" id="CP045997">
    <property type="protein sequence ID" value="QHV97301.1"/>
    <property type="molecule type" value="Genomic_DNA"/>
</dbReference>
<sequence>MILPTKHIRISESLLGLGAFLLRDITATPQTVDDLIARMDKINRQLKGTFHGIDNLVLTLDFLYLIGSIDIDSEGKLYNAATETFIE</sequence>
<dbReference type="KEGG" id="senf:GJR95_20830"/>
<evidence type="ECO:0000313" key="1">
    <source>
        <dbReference type="EMBL" id="QHV97301.1"/>
    </source>
</evidence>
<dbReference type="InterPro" id="IPR046897">
    <property type="entry name" value="ABC-3C_MC6"/>
</dbReference>
<proteinExistence type="predicted"/>
<dbReference type="Pfam" id="PF20293">
    <property type="entry name" value="MC6"/>
    <property type="match status" value="1"/>
</dbReference>
<keyword evidence="2" id="KW-1185">Reference proteome</keyword>
<dbReference type="Proteomes" id="UP000464577">
    <property type="component" value="Chromosome"/>
</dbReference>
<gene>
    <name evidence="1" type="ORF">GJR95_20830</name>
</gene>